<name>A0A2S0VPL3_9ALTE</name>
<dbReference type="KEGG" id="cate:C2869_06830"/>
<feature type="chain" id="PRO_5015651461" evidence="2">
    <location>
        <begin position="28"/>
        <end position="197"/>
    </location>
</feature>
<dbReference type="RefSeq" id="WP_108602239.1">
    <property type="nucleotide sequence ID" value="NZ_CP026604.1"/>
</dbReference>
<evidence type="ECO:0000256" key="1">
    <source>
        <dbReference type="SAM" id="MobiDB-lite"/>
    </source>
</evidence>
<feature type="compositionally biased region" description="Low complexity" evidence="1">
    <location>
        <begin position="52"/>
        <end position="61"/>
    </location>
</feature>
<dbReference type="AlphaFoldDB" id="A0A2S0VPL3"/>
<evidence type="ECO:0000313" key="4">
    <source>
        <dbReference type="Proteomes" id="UP000244441"/>
    </source>
</evidence>
<evidence type="ECO:0000256" key="2">
    <source>
        <dbReference type="SAM" id="SignalP"/>
    </source>
</evidence>
<proteinExistence type="predicted"/>
<sequence>MANINFVKKLATSAFLFSSLTSVQGVANNCDVYSDPPPSEDPSDGGYYDPPQGESGQQQSGFIYPTNISASPSVSTNGNFTITWDLVTPIIDHGSYIEECQYIWLEIYKDGDESRIFDTKFTNDCTATSYQFTDYPVGSYSIGLGAEIIGTDTTEGYEANYGEWDYDNNTVNVNVYFGRKVVYIHTDMLGSPIAESH</sequence>
<keyword evidence="4" id="KW-1185">Reference proteome</keyword>
<dbReference type="Proteomes" id="UP000244441">
    <property type="component" value="Chromosome"/>
</dbReference>
<evidence type="ECO:0000313" key="3">
    <source>
        <dbReference type="EMBL" id="AWB66167.1"/>
    </source>
</evidence>
<keyword evidence="2" id="KW-0732">Signal</keyword>
<reference evidence="3 4" key="1">
    <citation type="submission" date="2018-01" db="EMBL/GenBank/DDBJ databases">
        <title>Genome sequence of a Cantenovulum-like bacteria.</title>
        <authorList>
            <person name="Tan W.R."/>
            <person name="Lau N.-S."/>
            <person name="Go F."/>
            <person name="Amirul A.-A.A."/>
        </authorList>
    </citation>
    <scope>NUCLEOTIDE SEQUENCE [LARGE SCALE GENOMIC DNA]</scope>
    <source>
        <strain evidence="3 4">CCB-QB4</strain>
    </source>
</reference>
<protein>
    <submittedName>
        <fullName evidence="3">Uncharacterized protein</fullName>
    </submittedName>
</protein>
<feature type="region of interest" description="Disordered" evidence="1">
    <location>
        <begin position="31"/>
        <end position="61"/>
    </location>
</feature>
<gene>
    <name evidence="3" type="ORF">C2869_06830</name>
</gene>
<feature type="signal peptide" evidence="2">
    <location>
        <begin position="1"/>
        <end position="27"/>
    </location>
</feature>
<accession>A0A2S0VPL3</accession>
<organism evidence="3 4">
    <name type="scientific">Saccharobesus litoralis</name>
    <dbReference type="NCBI Taxonomy" id="2172099"/>
    <lineage>
        <taxon>Bacteria</taxon>
        <taxon>Pseudomonadati</taxon>
        <taxon>Pseudomonadota</taxon>
        <taxon>Gammaproteobacteria</taxon>
        <taxon>Alteromonadales</taxon>
        <taxon>Alteromonadaceae</taxon>
        <taxon>Saccharobesus</taxon>
    </lineage>
</organism>
<dbReference type="EMBL" id="CP026604">
    <property type="protein sequence ID" value="AWB66167.1"/>
    <property type="molecule type" value="Genomic_DNA"/>
</dbReference>